<gene>
    <name evidence="17" type="ORF">AXG93_2668s1010</name>
</gene>
<dbReference type="Pfam" id="PF07714">
    <property type="entry name" value="PK_Tyr_Ser-Thr"/>
    <property type="match status" value="1"/>
</dbReference>
<dbReference type="PANTHER" id="PTHR45631">
    <property type="entry name" value="OS07G0107800 PROTEIN-RELATED"/>
    <property type="match status" value="1"/>
</dbReference>
<sequence length="1009" mass="109114">MSRFRRGHGILLWMLALLLNFAAAQQDGNYEMSRMTSLAGFVSIDCGATSNFTDPMSGIVWTTDEGFVGTGENKAVQASVNDNARQMKSLRFFSSDRSKHCYTLPAVYNSSYILRAMFLYSNFQAASDQYSFQVSIDSTLADTVNITSVEVDTPQVFEYVVVATNEYIDFCLLPDDGPPIISSLELRPLAPGMYDVVHDGIYLKNIIRLNCGTSGADPTVRYPDDPYDRLWITPGPTYTVTTAQTSIMILVPDNNFDKPPKLVMQTAWLGDLWWFTPVPQYELQKTGSYYTSLFFAEIQTVKASDIRAVKVEYNGIFWDDLNVTVSTNTLYQRDLIVDTQGVNFSMSALPFATLGPLLNAAEIYASRAAVVMRTDELDGNSHLLPVASLKVRKAATTVAVLVSVKADLGLNSWAGDPCLPVPYSWVTCDNSSSPRVITIKLSDLNLVGTMPESLGALTALTDLWLDNNQISGVIPDLSTLRLLKTLHLQNNSLAGAIPETLSLLPALTKLFLSDNKLSGTVPASLADRNSLLLRTDGNVNLCSATENCPVLAAPVPGGNNKSRGVSGAVIGGAVGGVVVVSLILGLFLCLHCRRRRRPPSVPAAMSETASSDVKGGGGGAVAPSSRSGASTVGHVNQARGFSLAEVQHATNGYEKKIGQGGFGLVYYGKLPDGSEVAVKVNSEKSGQGTTEFINEVSLLSRVHHRSLVSLVGYCEESGQQILVYEYMSKGTLREHLYGKDMKGTLTWTERLNIAIDAAKGLEYLHNDCSPKIIHRDINSNNILLNGKLMSKVADFGISKLAPDGDDTNGVSTLVRGTTGYLDPEYYALSRLTQKSDVYSFGVVLLEIICGRAPNSILHAESLQYNLIEWARGQLLDNNLESIVDPVIKSGAYNMESLWKVAELAMGSLEPHGVNRPDMKQVGRGLTEALEFQLARSSAGDGGSDPYLRIDSSPNATESYPTLQSTVSSVPEHAGATGGCATLFTPSSTYLRLPSDTRGADPGRTYPTTR</sequence>
<evidence type="ECO:0000256" key="11">
    <source>
        <dbReference type="ARBA" id="ARBA00048679"/>
    </source>
</evidence>
<dbReference type="Pfam" id="PF12819">
    <property type="entry name" value="Malectin_like"/>
    <property type="match status" value="1"/>
</dbReference>
<evidence type="ECO:0000256" key="12">
    <source>
        <dbReference type="PROSITE-ProRule" id="PRU10141"/>
    </source>
</evidence>
<dbReference type="InterPro" id="IPR024788">
    <property type="entry name" value="Malectin-like_Carb-bd_dom"/>
</dbReference>
<comment type="caution">
    <text evidence="17">The sequence shown here is derived from an EMBL/GenBank/DDBJ whole genome shotgun (WGS) entry which is preliminary data.</text>
</comment>
<keyword evidence="5 15" id="KW-0732">Signal</keyword>
<accession>A0A176VBG2</accession>
<feature type="compositionally biased region" description="Polar residues" evidence="13">
    <location>
        <begin position="951"/>
        <end position="968"/>
    </location>
</feature>
<dbReference type="PROSITE" id="PS50011">
    <property type="entry name" value="PROTEIN_KINASE_DOM"/>
    <property type="match status" value="1"/>
</dbReference>
<dbReference type="PROSITE" id="PS51450">
    <property type="entry name" value="LRR"/>
    <property type="match status" value="1"/>
</dbReference>
<dbReference type="Pfam" id="PF13855">
    <property type="entry name" value="LRR_8"/>
    <property type="match status" value="1"/>
</dbReference>
<feature type="transmembrane region" description="Helical" evidence="14">
    <location>
        <begin position="568"/>
        <end position="590"/>
    </location>
</feature>
<evidence type="ECO:0000256" key="1">
    <source>
        <dbReference type="ARBA" id="ARBA00004167"/>
    </source>
</evidence>
<feature type="region of interest" description="Disordered" evidence="13">
    <location>
        <begin position="599"/>
        <end position="631"/>
    </location>
</feature>
<evidence type="ECO:0000256" key="4">
    <source>
        <dbReference type="ARBA" id="ARBA00022692"/>
    </source>
</evidence>
<dbReference type="Gene3D" id="2.60.120.430">
    <property type="entry name" value="Galactose-binding lectin"/>
    <property type="match status" value="1"/>
</dbReference>
<evidence type="ECO:0000313" key="17">
    <source>
        <dbReference type="EMBL" id="OAE18238.1"/>
    </source>
</evidence>
<dbReference type="InterPro" id="IPR017441">
    <property type="entry name" value="Protein_kinase_ATP_BS"/>
</dbReference>
<reference evidence="17" key="1">
    <citation type="submission" date="2016-03" db="EMBL/GenBank/DDBJ databases">
        <title>Mechanisms controlling the formation of the plant cell surface in tip-growing cells are functionally conserved among land plants.</title>
        <authorList>
            <person name="Honkanen S."/>
            <person name="Jones V.A."/>
            <person name="Morieri G."/>
            <person name="Champion C."/>
            <person name="Hetherington A.J."/>
            <person name="Kelly S."/>
            <person name="Saint-Marcoux D."/>
            <person name="Proust H."/>
            <person name="Prescott H."/>
            <person name="Dolan L."/>
        </authorList>
    </citation>
    <scope>NUCLEOTIDE SEQUENCE [LARGE SCALE GENOMIC DNA]</scope>
    <source>
        <tissue evidence="17">Whole gametophyte</tissue>
    </source>
</reference>
<dbReference type="GO" id="GO:0004672">
    <property type="term" value="F:protein kinase activity"/>
    <property type="evidence" value="ECO:0007669"/>
    <property type="project" value="InterPro"/>
</dbReference>
<keyword evidence="8 14" id="KW-0472">Membrane</keyword>
<evidence type="ECO:0000256" key="10">
    <source>
        <dbReference type="ARBA" id="ARBA00047899"/>
    </source>
</evidence>
<dbReference type="GO" id="GO:0005524">
    <property type="term" value="F:ATP binding"/>
    <property type="evidence" value="ECO:0007669"/>
    <property type="project" value="UniProtKB-UniRule"/>
</dbReference>
<dbReference type="FunFam" id="3.80.10.10:FF:000041">
    <property type="entry name" value="LRR receptor-like serine/threonine-protein kinase ERECTA"/>
    <property type="match status" value="1"/>
</dbReference>
<dbReference type="InterPro" id="IPR000719">
    <property type="entry name" value="Prot_kinase_dom"/>
</dbReference>
<dbReference type="InterPro" id="IPR001245">
    <property type="entry name" value="Ser-Thr/Tyr_kinase_cat_dom"/>
</dbReference>
<feature type="signal peptide" evidence="15">
    <location>
        <begin position="1"/>
        <end position="24"/>
    </location>
</feature>
<evidence type="ECO:0000313" key="18">
    <source>
        <dbReference type="Proteomes" id="UP000077202"/>
    </source>
</evidence>
<dbReference type="SUPFAM" id="SSF56112">
    <property type="entry name" value="Protein kinase-like (PK-like)"/>
    <property type="match status" value="1"/>
</dbReference>
<keyword evidence="18" id="KW-1185">Reference proteome</keyword>
<keyword evidence="12" id="KW-0547">Nucleotide-binding</keyword>
<feature type="region of interest" description="Disordered" evidence="13">
    <location>
        <begin position="935"/>
        <end position="973"/>
    </location>
</feature>
<evidence type="ECO:0000256" key="13">
    <source>
        <dbReference type="SAM" id="MobiDB-lite"/>
    </source>
</evidence>
<proteinExistence type="predicted"/>
<evidence type="ECO:0000256" key="5">
    <source>
        <dbReference type="ARBA" id="ARBA00022729"/>
    </source>
</evidence>
<dbReference type="Gene3D" id="3.80.10.10">
    <property type="entry name" value="Ribonuclease Inhibitor"/>
    <property type="match status" value="1"/>
</dbReference>
<evidence type="ECO:0000256" key="9">
    <source>
        <dbReference type="ARBA" id="ARBA00023180"/>
    </source>
</evidence>
<feature type="binding site" evidence="12">
    <location>
        <position position="679"/>
    </location>
    <ligand>
        <name>ATP</name>
        <dbReference type="ChEBI" id="CHEBI:30616"/>
    </ligand>
</feature>
<dbReference type="Gene3D" id="1.10.510.10">
    <property type="entry name" value="Transferase(Phosphotransferase) domain 1"/>
    <property type="match status" value="1"/>
</dbReference>
<dbReference type="InterPro" id="IPR011009">
    <property type="entry name" value="Kinase-like_dom_sf"/>
</dbReference>
<dbReference type="Gene3D" id="3.30.200.20">
    <property type="entry name" value="Phosphorylase Kinase, domain 1"/>
    <property type="match status" value="1"/>
</dbReference>
<dbReference type="GO" id="GO:0016020">
    <property type="term" value="C:membrane"/>
    <property type="evidence" value="ECO:0007669"/>
    <property type="project" value="UniProtKB-SubCell"/>
</dbReference>
<dbReference type="EC" id="2.7.11.1" evidence="2"/>
<evidence type="ECO:0000259" key="16">
    <source>
        <dbReference type="PROSITE" id="PS50011"/>
    </source>
</evidence>
<feature type="chain" id="PRO_5008051671" description="non-specific serine/threonine protein kinase" evidence="15">
    <location>
        <begin position="25"/>
        <end position="1009"/>
    </location>
</feature>
<dbReference type="InterPro" id="IPR001611">
    <property type="entry name" value="Leu-rich_rpt"/>
</dbReference>
<evidence type="ECO:0000256" key="14">
    <source>
        <dbReference type="SAM" id="Phobius"/>
    </source>
</evidence>
<dbReference type="PROSITE" id="PS00107">
    <property type="entry name" value="PROTEIN_KINASE_ATP"/>
    <property type="match status" value="1"/>
</dbReference>
<protein>
    <recommendedName>
        <fullName evidence="2">non-specific serine/threonine protein kinase</fullName>
        <ecNumber evidence="2">2.7.11.1</ecNumber>
    </recommendedName>
</protein>
<name>A0A176VBG2_MARPO</name>
<comment type="catalytic activity">
    <reaction evidence="11">
        <text>L-seryl-[protein] + ATP = O-phospho-L-seryl-[protein] + ADP + H(+)</text>
        <dbReference type="Rhea" id="RHEA:17989"/>
        <dbReference type="Rhea" id="RHEA-COMP:9863"/>
        <dbReference type="Rhea" id="RHEA-COMP:11604"/>
        <dbReference type="ChEBI" id="CHEBI:15378"/>
        <dbReference type="ChEBI" id="CHEBI:29999"/>
        <dbReference type="ChEBI" id="CHEBI:30616"/>
        <dbReference type="ChEBI" id="CHEBI:83421"/>
        <dbReference type="ChEBI" id="CHEBI:456216"/>
        <dbReference type="EC" id="2.7.11.1"/>
    </reaction>
</comment>
<feature type="region of interest" description="Disordered" evidence="13">
    <location>
        <begin position="990"/>
        <end position="1009"/>
    </location>
</feature>
<evidence type="ECO:0000256" key="2">
    <source>
        <dbReference type="ARBA" id="ARBA00012513"/>
    </source>
</evidence>
<evidence type="ECO:0000256" key="3">
    <source>
        <dbReference type="ARBA" id="ARBA00022614"/>
    </source>
</evidence>
<keyword evidence="3" id="KW-0433">Leucine-rich repeat</keyword>
<evidence type="ECO:0000256" key="7">
    <source>
        <dbReference type="ARBA" id="ARBA00022989"/>
    </source>
</evidence>
<evidence type="ECO:0000256" key="8">
    <source>
        <dbReference type="ARBA" id="ARBA00023136"/>
    </source>
</evidence>
<organism evidence="17 18">
    <name type="scientific">Marchantia polymorpha subsp. ruderalis</name>
    <dbReference type="NCBI Taxonomy" id="1480154"/>
    <lineage>
        <taxon>Eukaryota</taxon>
        <taxon>Viridiplantae</taxon>
        <taxon>Streptophyta</taxon>
        <taxon>Embryophyta</taxon>
        <taxon>Marchantiophyta</taxon>
        <taxon>Marchantiopsida</taxon>
        <taxon>Marchantiidae</taxon>
        <taxon>Marchantiales</taxon>
        <taxon>Marchantiaceae</taxon>
        <taxon>Marchantia</taxon>
    </lineage>
</organism>
<comment type="catalytic activity">
    <reaction evidence="10">
        <text>L-threonyl-[protein] + ATP = O-phospho-L-threonyl-[protein] + ADP + H(+)</text>
        <dbReference type="Rhea" id="RHEA:46608"/>
        <dbReference type="Rhea" id="RHEA-COMP:11060"/>
        <dbReference type="Rhea" id="RHEA-COMP:11605"/>
        <dbReference type="ChEBI" id="CHEBI:15378"/>
        <dbReference type="ChEBI" id="CHEBI:30013"/>
        <dbReference type="ChEBI" id="CHEBI:30616"/>
        <dbReference type="ChEBI" id="CHEBI:61977"/>
        <dbReference type="ChEBI" id="CHEBI:456216"/>
        <dbReference type="EC" id="2.7.11.1"/>
    </reaction>
</comment>
<dbReference type="FunFam" id="3.30.200.20:FF:000394">
    <property type="entry name" value="Leucine-rich repeat receptor-like protein kinase"/>
    <property type="match status" value="1"/>
</dbReference>
<keyword evidence="9" id="KW-0325">Glycoprotein</keyword>
<evidence type="ECO:0000256" key="6">
    <source>
        <dbReference type="ARBA" id="ARBA00022737"/>
    </source>
</evidence>
<feature type="domain" description="Protein kinase" evidence="16">
    <location>
        <begin position="651"/>
        <end position="929"/>
    </location>
</feature>
<dbReference type="PANTHER" id="PTHR45631:SF68">
    <property type="entry name" value="REPEAT FAMILY PROTEIN, PUTATIVE, EXPRESSED-RELATED"/>
    <property type="match status" value="1"/>
</dbReference>
<dbReference type="AlphaFoldDB" id="A0A176VBG2"/>
<dbReference type="InterPro" id="IPR032675">
    <property type="entry name" value="LRR_dom_sf"/>
</dbReference>
<dbReference type="FunFam" id="1.10.510.10:FF:000095">
    <property type="entry name" value="protein STRUBBELIG-RECEPTOR FAMILY 8"/>
    <property type="match status" value="1"/>
</dbReference>
<comment type="subcellular location">
    <subcellularLocation>
        <location evidence="1">Membrane</location>
        <topology evidence="1">Single-pass membrane protein</topology>
    </subcellularLocation>
</comment>
<dbReference type="SUPFAM" id="SSF52058">
    <property type="entry name" value="L domain-like"/>
    <property type="match status" value="1"/>
</dbReference>
<dbReference type="EMBL" id="LVLJ01004098">
    <property type="protein sequence ID" value="OAE18238.1"/>
    <property type="molecule type" value="Genomic_DNA"/>
</dbReference>
<keyword evidence="12" id="KW-0067">ATP-binding</keyword>
<keyword evidence="7 14" id="KW-1133">Transmembrane helix</keyword>
<evidence type="ECO:0000256" key="15">
    <source>
        <dbReference type="SAM" id="SignalP"/>
    </source>
</evidence>
<dbReference type="Proteomes" id="UP000077202">
    <property type="component" value="Unassembled WGS sequence"/>
</dbReference>
<keyword evidence="6" id="KW-0677">Repeat</keyword>
<keyword evidence="4 14" id="KW-0812">Transmembrane</keyword>